<protein>
    <submittedName>
        <fullName evidence="2">Uncharacterized protein</fullName>
    </submittedName>
</protein>
<feature type="signal peptide" evidence="1">
    <location>
        <begin position="1"/>
        <end position="19"/>
    </location>
</feature>
<keyword evidence="1" id="KW-0732">Signal</keyword>
<sequence length="181" mass="18878">MARLVALLVILSLLGPASTAPATQAAVTPEEVDYTKILIPGPGLPSVQELGLTNADLLKPHPAIYNTTTTLAGSGKPTCAKRPYKWCRKKDANACLNFLESFGSAAIIGISGGGSSLCKANKCNWMAKPQGGRTTSSYVKDIAIGGKKILQGCKNKDSSKVQGRNAARGNSNFIIEITGTS</sequence>
<dbReference type="EMBL" id="JAVHNQ010000001">
    <property type="protein sequence ID" value="KAK6359922.1"/>
    <property type="molecule type" value="Genomic_DNA"/>
</dbReference>
<dbReference type="Proteomes" id="UP001375240">
    <property type="component" value="Unassembled WGS sequence"/>
</dbReference>
<proteinExistence type="predicted"/>
<reference evidence="2 3" key="1">
    <citation type="submission" date="2019-10" db="EMBL/GenBank/DDBJ databases">
        <authorList>
            <person name="Palmer J.M."/>
        </authorList>
    </citation>
    <scope>NUCLEOTIDE SEQUENCE [LARGE SCALE GENOMIC DNA]</scope>
    <source>
        <strain evidence="2 3">TWF696</strain>
    </source>
</reference>
<dbReference type="AlphaFoldDB" id="A0AAV9VD73"/>
<dbReference type="PANTHER" id="PTHR39603:SF1">
    <property type="entry name" value="CYANOVIRIN-N DOMAIN-CONTAINING PROTEIN"/>
    <property type="match status" value="1"/>
</dbReference>
<evidence type="ECO:0000256" key="1">
    <source>
        <dbReference type="SAM" id="SignalP"/>
    </source>
</evidence>
<evidence type="ECO:0000313" key="2">
    <source>
        <dbReference type="EMBL" id="KAK6359922.1"/>
    </source>
</evidence>
<accession>A0AAV9VD73</accession>
<organism evidence="2 3">
    <name type="scientific">Orbilia brochopaga</name>
    <dbReference type="NCBI Taxonomy" id="3140254"/>
    <lineage>
        <taxon>Eukaryota</taxon>
        <taxon>Fungi</taxon>
        <taxon>Dikarya</taxon>
        <taxon>Ascomycota</taxon>
        <taxon>Pezizomycotina</taxon>
        <taxon>Orbiliomycetes</taxon>
        <taxon>Orbiliales</taxon>
        <taxon>Orbiliaceae</taxon>
        <taxon>Orbilia</taxon>
    </lineage>
</organism>
<dbReference type="PANTHER" id="PTHR39603">
    <property type="entry name" value="CYANOVIRIN-N DOMAIN-CONTAINING PROTEIN"/>
    <property type="match status" value="1"/>
</dbReference>
<gene>
    <name evidence="2" type="ORF">TWF696_001049</name>
</gene>
<comment type="caution">
    <text evidence="2">The sequence shown here is derived from an EMBL/GenBank/DDBJ whole genome shotgun (WGS) entry which is preliminary data.</text>
</comment>
<evidence type="ECO:0000313" key="3">
    <source>
        <dbReference type="Proteomes" id="UP001375240"/>
    </source>
</evidence>
<feature type="chain" id="PRO_5043451908" evidence="1">
    <location>
        <begin position="20"/>
        <end position="181"/>
    </location>
</feature>
<keyword evidence="3" id="KW-1185">Reference proteome</keyword>
<name>A0AAV9VD73_9PEZI</name>